<dbReference type="Gene3D" id="3.40.33.10">
    <property type="entry name" value="CAP"/>
    <property type="match status" value="1"/>
</dbReference>
<feature type="region of interest" description="Disordered" evidence="1">
    <location>
        <begin position="206"/>
        <end position="238"/>
    </location>
</feature>
<evidence type="ECO:0000256" key="1">
    <source>
        <dbReference type="SAM" id="MobiDB-lite"/>
    </source>
</evidence>
<dbReference type="OrthoDB" id="1472065at2759"/>
<dbReference type="Pfam" id="PF00188">
    <property type="entry name" value="CAP"/>
    <property type="match status" value="1"/>
</dbReference>
<evidence type="ECO:0000313" key="4">
    <source>
        <dbReference type="EMBL" id="KAB8349447.1"/>
    </source>
</evidence>
<accession>A0A5N6KVI9</accession>
<keyword evidence="5" id="KW-1185">Reference proteome</keyword>
<evidence type="ECO:0000313" key="5">
    <source>
        <dbReference type="Proteomes" id="UP000327013"/>
    </source>
</evidence>
<dbReference type="SUPFAM" id="SSF55797">
    <property type="entry name" value="PR-1-like"/>
    <property type="match status" value="1"/>
</dbReference>
<dbReference type="PROSITE" id="PS01009">
    <property type="entry name" value="CRISP_1"/>
    <property type="match status" value="1"/>
</dbReference>
<name>A0A5N6KVI9_9ROSI</name>
<dbReference type="InterPro" id="IPR035940">
    <property type="entry name" value="CAP_sf"/>
</dbReference>
<sequence length="262" mass="27381">MRGAPCPLQLTLIVIFSLLFVVPTASQIPSADGDNARSTIAPTATTIVATATAQQFSSYTDADIFRQSVLNSTNTYRAQHNATVVGWNNTLASFATTVAGTCIFAHSGGVFGENLVAGYSDTTASVDAWGHERTEYNFATPGFTEQTGHFTQLVWKDTTTVGCAVKECNGDYKGEGSPAPGWFLVCEYWPRGNVLGQFAQEVQSQIDDSGGQVGNDDNIQGEGGSDGDRSGDSGSATTVNGGQMGGVVVVGAVMACLFVFGD</sequence>
<dbReference type="Proteomes" id="UP000327013">
    <property type="component" value="Unassembled WGS sequence"/>
</dbReference>
<dbReference type="EMBL" id="VIBQ01000014">
    <property type="protein sequence ID" value="KAB8349447.1"/>
    <property type="molecule type" value="Genomic_DNA"/>
</dbReference>
<proteinExistence type="predicted"/>
<keyword evidence="2" id="KW-0732">Signal</keyword>
<dbReference type="GO" id="GO:0005576">
    <property type="term" value="C:extracellular region"/>
    <property type="evidence" value="ECO:0007669"/>
    <property type="project" value="InterPro"/>
</dbReference>
<dbReference type="InterPro" id="IPR018244">
    <property type="entry name" value="Allrgn_V5/Tpx1_CS"/>
</dbReference>
<evidence type="ECO:0000259" key="3">
    <source>
        <dbReference type="SMART" id="SM00198"/>
    </source>
</evidence>
<dbReference type="InterPro" id="IPR001283">
    <property type="entry name" value="CRISP-related"/>
</dbReference>
<feature type="signal peptide" evidence="2">
    <location>
        <begin position="1"/>
        <end position="26"/>
    </location>
</feature>
<dbReference type="InterPro" id="IPR014044">
    <property type="entry name" value="CAP_dom"/>
</dbReference>
<gene>
    <name evidence="4" type="ORF">FH972_023474</name>
</gene>
<dbReference type="PRINTS" id="PR00837">
    <property type="entry name" value="V5TPXLIKE"/>
</dbReference>
<evidence type="ECO:0000256" key="2">
    <source>
        <dbReference type="SAM" id="SignalP"/>
    </source>
</evidence>
<feature type="domain" description="SCP" evidence="3">
    <location>
        <begin position="64"/>
        <end position="196"/>
    </location>
</feature>
<organism evidence="4 5">
    <name type="scientific">Carpinus fangiana</name>
    <dbReference type="NCBI Taxonomy" id="176857"/>
    <lineage>
        <taxon>Eukaryota</taxon>
        <taxon>Viridiplantae</taxon>
        <taxon>Streptophyta</taxon>
        <taxon>Embryophyta</taxon>
        <taxon>Tracheophyta</taxon>
        <taxon>Spermatophyta</taxon>
        <taxon>Magnoliopsida</taxon>
        <taxon>eudicotyledons</taxon>
        <taxon>Gunneridae</taxon>
        <taxon>Pentapetalae</taxon>
        <taxon>rosids</taxon>
        <taxon>fabids</taxon>
        <taxon>Fagales</taxon>
        <taxon>Betulaceae</taxon>
        <taxon>Carpinus</taxon>
    </lineage>
</organism>
<dbReference type="AlphaFoldDB" id="A0A5N6KVI9"/>
<dbReference type="SMART" id="SM00198">
    <property type="entry name" value="SCP"/>
    <property type="match status" value="1"/>
</dbReference>
<protein>
    <recommendedName>
        <fullName evidence="3">SCP domain-containing protein</fullName>
    </recommendedName>
</protein>
<feature type="chain" id="PRO_5024391170" description="SCP domain-containing protein" evidence="2">
    <location>
        <begin position="27"/>
        <end position="262"/>
    </location>
</feature>
<comment type="caution">
    <text evidence="4">The sequence shown here is derived from an EMBL/GenBank/DDBJ whole genome shotgun (WGS) entry which is preliminary data.</text>
</comment>
<reference evidence="4 5" key="1">
    <citation type="submission" date="2019-06" db="EMBL/GenBank/DDBJ databases">
        <title>A chromosomal-level reference genome of Carpinus fangiana (Coryloideae, Betulaceae).</title>
        <authorList>
            <person name="Yang X."/>
            <person name="Wang Z."/>
            <person name="Zhang L."/>
            <person name="Hao G."/>
            <person name="Liu J."/>
            <person name="Yang Y."/>
        </authorList>
    </citation>
    <scope>NUCLEOTIDE SEQUENCE [LARGE SCALE GENOMIC DNA]</scope>
    <source>
        <strain evidence="4">Cfa_2016G</strain>
        <tissue evidence="4">Leaf</tissue>
    </source>
</reference>
<dbReference type="PANTHER" id="PTHR10334">
    <property type="entry name" value="CYSTEINE-RICH SECRETORY PROTEIN-RELATED"/>
    <property type="match status" value="1"/>
</dbReference>